<evidence type="ECO:0000256" key="7">
    <source>
        <dbReference type="ARBA" id="ARBA00022763"/>
    </source>
</evidence>
<dbReference type="GO" id="GO:0051301">
    <property type="term" value="P:cell division"/>
    <property type="evidence" value="ECO:0007669"/>
    <property type="project" value="UniProtKB-KW"/>
</dbReference>
<dbReference type="GO" id="GO:0006281">
    <property type="term" value="P:DNA repair"/>
    <property type="evidence" value="ECO:0007669"/>
    <property type="project" value="UniProtKB-KW"/>
</dbReference>
<dbReference type="SUPFAM" id="SSF117018">
    <property type="entry name" value="ATP-dependent DNA ligase DNA-binding domain"/>
    <property type="match status" value="1"/>
</dbReference>
<dbReference type="Pfam" id="PF04675">
    <property type="entry name" value="DNA_ligase_A_N"/>
    <property type="match status" value="1"/>
</dbReference>
<evidence type="ECO:0000256" key="6">
    <source>
        <dbReference type="ARBA" id="ARBA00022741"/>
    </source>
</evidence>
<dbReference type="Proteomes" id="UP000235388">
    <property type="component" value="Unassembled WGS sequence"/>
</dbReference>
<dbReference type="SUPFAM" id="SSF56091">
    <property type="entry name" value="DNA ligase/mRNA capping enzyme, catalytic domain"/>
    <property type="match status" value="1"/>
</dbReference>
<dbReference type="GO" id="GO:0005739">
    <property type="term" value="C:mitochondrion"/>
    <property type="evidence" value="ECO:0007669"/>
    <property type="project" value="TreeGrafter"/>
</dbReference>
<evidence type="ECO:0000256" key="3">
    <source>
        <dbReference type="ARBA" id="ARBA00022598"/>
    </source>
</evidence>
<evidence type="ECO:0000256" key="4">
    <source>
        <dbReference type="ARBA" id="ARBA00022618"/>
    </source>
</evidence>
<gene>
    <name evidence="18" type="ORF">PCANC_20307</name>
</gene>
<comment type="subcellular location">
    <subcellularLocation>
        <location evidence="1">Nucleus</location>
    </subcellularLocation>
</comment>
<dbReference type="FunFam" id="1.10.3260.10:FF:000001">
    <property type="entry name" value="DNA ligase"/>
    <property type="match status" value="1"/>
</dbReference>
<dbReference type="FunFam" id="2.40.50.140:FF:000062">
    <property type="entry name" value="DNA ligase"/>
    <property type="match status" value="1"/>
</dbReference>
<dbReference type="GO" id="GO:0006310">
    <property type="term" value="P:DNA recombination"/>
    <property type="evidence" value="ECO:0007669"/>
    <property type="project" value="UniProtKB-KW"/>
</dbReference>
<keyword evidence="19" id="KW-1185">Reference proteome</keyword>
<dbReference type="InterPro" id="IPR000977">
    <property type="entry name" value="DNA_ligase_ATP-dep"/>
</dbReference>
<keyword evidence="11" id="KW-0539">Nucleus</keyword>
<dbReference type="GO" id="GO:1903461">
    <property type="term" value="P:Okazaki fragment processing involved in mitotic DNA replication"/>
    <property type="evidence" value="ECO:0007669"/>
    <property type="project" value="TreeGrafter"/>
</dbReference>
<keyword evidence="9 14" id="KW-0233">DNA recombination</keyword>
<dbReference type="OrthoDB" id="206088at2759"/>
<dbReference type="GO" id="GO:0071897">
    <property type="term" value="P:DNA biosynthetic process"/>
    <property type="evidence" value="ECO:0007669"/>
    <property type="project" value="InterPro"/>
</dbReference>
<evidence type="ECO:0000256" key="15">
    <source>
        <dbReference type="RuleBase" id="RU004196"/>
    </source>
</evidence>
<evidence type="ECO:0000256" key="12">
    <source>
        <dbReference type="ARBA" id="ARBA00023306"/>
    </source>
</evidence>
<dbReference type="PROSITE" id="PS00333">
    <property type="entry name" value="DNA_LIGASE_A2"/>
    <property type="match status" value="1"/>
</dbReference>
<feature type="region of interest" description="Disordered" evidence="16">
    <location>
        <begin position="61"/>
        <end position="81"/>
    </location>
</feature>
<dbReference type="Gene3D" id="1.10.3260.10">
    <property type="entry name" value="DNA ligase, ATP-dependent, N-terminal domain"/>
    <property type="match status" value="1"/>
</dbReference>
<dbReference type="InterPro" id="IPR012308">
    <property type="entry name" value="DNA_ligase_ATP-dep_N"/>
</dbReference>
<proteinExistence type="inferred from homology"/>
<dbReference type="FunFam" id="3.30.470.30:FF:000016">
    <property type="entry name" value="DNA ligase"/>
    <property type="match status" value="1"/>
</dbReference>
<evidence type="ECO:0000256" key="13">
    <source>
        <dbReference type="ARBA" id="ARBA00034003"/>
    </source>
</evidence>
<dbReference type="Pfam" id="PF01068">
    <property type="entry name" value="DNA_ligase_A_M"/>
    <property type="match status" value="1"/>
</dbReference>
<dbReference type="GO" id="GO:0003677">
    <property type="term" value="F:DNA binding"/>
    <property type="evidence" value="ECO:0007669"/>
    <property type="project" value="InterPro"/>
</dbReference>
<reference evidence="18 19" key="1">
    <citation type="submission" date="2017-11" db="EMBL/GenBank/DDBJ databases">
        <title>De novo assembly and phasing of dikaryotic genomes from two isolates of Puccinia coronata f. sp. avenae, the causal agent of oat crown rust.</title>
        <authorList>
            <person name="Miller M.E."/>
            <person name="Zhang Y."/>
            <person name="Omidvar V."/>
            <person name="Sperschneider J."/>
            <person name="Schwessinger B."/>
            <person name="Raley C."/>
            <person name="Palmer J.M."/>
            <person name="Garnica D."/>
            <person name="Upadhyaya N."/>
            <person name="Rathjen J."/>
            <person name="Taylor J.M."/>
            <person name="Park R.F."/>
            <person name="Dodds P.N."/>
            <person name="Hirsch C.D."/>
            <person name="Kianian S.F."/>
            <person name="Figueroa M."/>
        </authorList>
    </citation>
    <scope>NUCLEOTIDE SEQUENCE [LARGE SCALE GENOMIC DNA]</scope>
    <source>
        <strain evidence="18">12NC29</strain>
    </source>
</reference>
<dbReference type="InterPro" id="IPR016059">
    <property type="entry name" value="DNA_ligase_ATP-dep_CS"/>
</dbReference>
<feature type="compositionally biased region" description="Basic and acidic residues" evidence="16">
    <location>
        <begin position="113"/>
        <end position="132"/>
    </location>
</feature>
<comment type="similarity">
    <text evidence="2 15">Belongs to the ATP-dependent DNA ligase family.</text>
</comment>
<dbReference type="GO" id="GO:0003910">
    <property type="term" value="F:DNA ligase (ATP) activity"/>
    <property type="evidence" value="ECO:0007669"/>
    <property type="project" value="UniProtKB-EC"/>
</dbReference>
<dbReference type="GO" id="GO:0005524">
    <property type="term" value="F:ATP binding"/>
    <property type="evidence" value="ECO:0007669"/>
    <property type="project" value="UniProtKB-KW"/>
</dbReference>
<dbReference type="PANTHER" id="PTHR45674:SF4">
    <property type="entry name" value="DNA LIGASE 1"/>
    <property type="match status" value="1"/>
</dbReference>
<dbReference type="PROSITE" id="PS00697">
    <property type="entry name" value="DNA_LIGASE_A1"/>
    <property type="match status" value="1"/>
</dbReference>
<protein>
    <recommendedName>
        <fullName evidence="14">DNA ligase</fullName>
        <ecNumber evidence="14">6.5.1.1</ecNumber>
    </recommendedName>
</protein>
<dbReference type="AlphaFoldDB" id="A0A2N5SDD3"/>
<dbReference type="Gene3D" id="3.30.470.30">
    <property type="entry name" value="DNA ligase/mRNA capping enzyme"/>
    <property type="match status" value="1"/>
</dbReference>
<feature type="domain" description="ATP-dependent DNA ligase family profile" evidence="17">
    <location>
        <begin position="618"/>
        <end position="755"/>
    </location>
</feature>
<dbReference type="InterPro" id="IPR012310">
    <property type="entry name" value="DNA_ligase_ATP-dep_cent"/>
</dbReference>
<dbReference type="InterPro" id="IPR012340">
    <property type="entry name" value="NA-bd_OB-fold"/>
</dbReference>
<keyword evidence="10 14" id="KW-0234">DNA repair</keyword>
<dbReference type="Pfam" id="PF04679">
    <property type="entry name" value="DNA_ligase_A_C"/>
    <property type="match status" value="1"/>
</dbReference>
<feature type="compositionally biased region" description="Acidic residues" evidence="16">
    <location>
        <begin position="222"/>
        <end position="233"/>
    </location>
</feature>
<accession>A0A2N5SDD3</accession>
<dbReference type="InterPro" id="IPR050191">
    <property type="entry name" value="ATP-dep_DNA_ligase"/>
</dbReference>
<dbReference type="PROSITE" id="PS50160">
    <property type="entry name" value="DNA_LIGASE_A3"/>
    <property type="match status" value="1"/>
</dbReference>
<evidence type="ECO:0000256" key="8">
    <source>
        <dbReference type="ARBA" id="ARBA00022840"/>
    </source>
</evidence>
<evidence type="ECO:0000256" key="10">
    <source>
        <dbReference type="ARBA" id="ARBA00023204"/>
    </source>
</evidence>
<dbReference type="InterPro" id="IPR036599">
    <property type="entry name" value="DNA_ligase_N_sf"/>
</dbReference>
<dbReference type="CDD" id="cd07900">
    <property type="entry name" value="Adenylation_DNA_ligase_I_Euk"/>
    <property type="match status" value="1"/>
</dbReference>
<dbReference type="NCBIfam" id="TIGR00574">
    <property type="entry name" value="dnl1"/>
    <property type="match status" value="1"/>
</dbReference>
<evidence type="ECO:0000256" key="9">
    <source>
        <dbReference type="ARBA" id="ARBA00023172"/>
    </source>
</evidence>
<dbReference type="Gene3D" id="2.40.50.140">
    <property type="entry name" value="Nucleic acid-binding proteins"/>
    <property type="match status" value="1"/>
</dbReference>
<keyword evidence="4" id="KW-0132">Cell division</keyword>
<evidence type="ECO:0000256" key="1">
    <source>
        <dbReference type="ARBA" id="ARBA00004123"/>
    </source>
</evidence>
<feature type="region of interest" description="Disordered" evidence="16">
    <location>
        <begin position="870"/>
        <end position="897"/>
    </location>
</feature>
<name>A0A2N5SDD3_9BASI</name>
<keyword evidence="12" id="KW-0131">Cell cycle</keyword>
<keyword evidence="7 14" id="KW-0227">DNA damage</keyword>
<keyword evidence="6 14" id="KW-0547">Nucleotide-binding</keyword>
<evidence type="ECO:0000256" key="2">
    <source>
        <dbReference type="ARBA" id="ARBA00007572"/>
    </source>
</evidence>
<comment type="caution">
    <text evidence="18">The sequence shown here is derived from an EMBL/GenBank/DDBJ whole genome shotgun (WGS) entry which is preliminary data.</text>
</comment>
<dbReference type="InterPro" id="IPR012309">
    <property type="entry name" value="DNA_ligase_ATP-dep_C"/>
</dbReference>
<dbReference type="STRING" id="200324.A0A2N5SDD3"/>
<dbReference type="PANTHER" id="PTHR45674">
    <property type="entry name" value="DNA LIGASE 1/3 FAMILY MEMBER"/>
    <property type="match status" value="1"/>
</dbReference>
<evidence type="ECO:0000256" key="14">
    <source>
        <dbReference type="RuleBase" id="RU000617"/>
    </source>
</evidence>
<evidence type="ECO:0000313" key="18">
    <source>
        <dbReference type="EMBL" id="PLW11258.1"/>
    </source>
</evidence>
<keyword evidence="5" id="KW-0235">DNA replication</keyword>
<sequence>MPAILCSSNCALNLRNHARRVLVLLQLIGQVTSTLTNIRTRSTREQLQPYSRWSSRIRLGINTMGHPPSSSSSNANGPTKQVTLNTFFTKPAGHKPVLLQTTVNSLFNKQNRKSSEKDTRDEHVKQDLKRAPSADVEEDKQAARSAKRAKPGPVQDDENDIDRKEKDEITPSADVEEDKQATRSAKRGKSGPVKDEEDDIDRKEQDETTGKNESLAIQKEENSDEEEDEEEAQQDIMNLVCDEDIADGEDAGVSWEKGKPIPYSSLAHTFNLIDGTTKRLEITKYLTQYLIQVISRTPNELIRVIYLCINRLCPDYEGIELGIGESILIKAIGSSMGRTIAQVKADFKKVGDLGSVAQNSRTTQKTMFKPKLLTVNSVYQDLKTIAITSGHSSQAKKVGIITKLLASCQGEEAKFIIRSLEGKLRIGLAERTVLVALATAAVKTGVGNPTNSKRKVSPEELAKQIVEGTEIVKAVFSEIPSYDLVIPALLRGGVKGLRENCKLTPGVPLKPMLAKPTKAISEVLDRFEGHKFTCEYKYDGERAQIHYLSDGSISVFSRNSENMSVKYPDMVEQLPRAIKKEVTRNFVLDAEAVGWDRVNKRILPFQELSKRKRKEVKASEITIQVHLFVFDLLYLNDEALINRDFSYRRRLLKQHFNTVEGEFSFATSVDVDKVDEIQSFLDESIQAGCEGLMVKMLDGESAHYEPSRRSMNWLKVKKDYLAGIGDSLDLVVVGGYYGKGKRTNVYGAFLLACYDPETESYQTICKLGTGFTEEELELHYKTFQPLELTAKKNYYDIGDSKPDVWFEAKIVWEVLAADLSLSPVYSAAKGLCGDGSRGVSLRFPRYIRERDDKSAEDATISEQVAEMYKKQVSSQQNVQGGGRHKKKGKDEGDDDFW</sequence>
<evidence type="ECO:0000313" key="19">
    <source>
        <dbReference type="Proteomes" id="UP000235388"/>
    </source>
</evidence>
<dbReference type="CDD" id="cd07969">
    <property type="entry name" value="OBF_DNA_ligase_I"/>
    <property type="match status" value="1"/>
</dbReference>
<feature type="region of interest" description="Disordered" evidence="16">
    <location>
        <begin position="106"/>
        <end position="233"/>
    </location>
</feature>
<dbReference type="SUPFAM" id="SSF50249">
    <property type="entry name" value="Nucleic acid-binding proteins"/>
    <property type="match status" value="1"/>
</dbReference>
<keyword evidence="3 14" id="KW-0436">Ligase</keyword>
<dbReference type="EC" id="6.5.1.1" evidence="14"/>
<evidence type="ECO:0000259" key="17">
    <source>
        <dbReference type="PROSITE" id="PS50160"/>
    </source>
</evidence>
<dbReference type="Gene3D" id="3.30.1490.70">
    <property type="match status" value="1"/>
</dbReference>
<organism evidence="18 19">
    <name type="scientific">Puccinia coronata f. sp. avenae</name>
    <dbReference type="NCBI Taxonomy" id="200324"/>
    <lineage>
        <taxon>Eukaryota</taxon>
        <taxon>Fungi</taxon>
        <taxon>Dikarya</taxon>
        <taxon>Basidiomycota</taxon>
        <taxon>Pucciniomycotina</taxon>
        <taxon>Pucciniomycetes</taxon>
        <taxon>Pucciniales</taxon>
        <taxon>Pucciniaceae</taxon>
        <taxon>Puccinia</taxon>
    </lineage>
</organism>
<dbReference type="EMBL" id="PGCJ01001027">
    <property type="protein sequence ID" value="PLW11258.1"/>
    <property type="molecule type" value="Genomic_DNA"/>
</dbReference>
<keyword evidence="8 14" id="KW-0067">ATP-binding</keyword>
<evidence type="ECO:0000256" key="16">
    <source>
        <dbReference type="SAM" id="MobiDB-lite"/>
    </source>
</evidence>
<evidence type="ECO:0000256" key="5">
    <source>
        <dbReference type="ARBA" id="ARBA00022705"/>
    </source>
</evidence>
<dbReference type="GO" id="GO:0005634">
    <property type="term" value="C:nucleus"/>
    <property type="evidence" value="ECO:0007669"/>
    <property type="project" value="UniProtKB-SubCell"/>
</dbReference>
<comment type="catalytic activity">
    <reaction evidence="13 14">
        <text>ATP + (deoxyribonucleotide)n-3'-hydroxyl + 5'-phospho-(deoxyribonucleotide)m = (deoxyribonucleotide)n+m + AMP + diphosphate.</text>
        <dbReference type="EC" id="6.5.1.1"/>
    </reaction>
</comment>
<evidence type="ECO:0000256" key="11">
    <source>
        <dbReference type="ARBA" id="ARBA00023242"/>
    </source>
</evidence>
<feature type="compositionally biased region" description="Basic and acidic residues" evidence="16">
    <location>
        <begin position="200"/>
        <end position="210"/>
    </location>
</feature>